<dbReference type="Gramene" id="EOY31659">
    <property type="protein sequence ID" value="EOY31659"/>
    <property type="gene ID" value="TCM_038637"/>
</dbReference>
<sequence length="107" mass="12535">MTLICHRTTSRLNTLAQDIMSVVKRETVHTRASKHYEFKDILQALDNRKSHRETVINHKVWSNLKPIEDNVEQPGSNIDELHKGWYNMVDSLICHDVGLDELMAYKY</sequence>
<evidence type="ECO:0000313" key="1">
    <source>
        <dbReference type="EMBL" id="EOY31659.1"/>
    </source>
</evidence>
<protein>
    <submittedName>
        <fullName evidence="1">Uncharacterized protein</fullName>
    </submittedName>
</protein>
<dbReference type="EMBL" id="CM001887">
    <property type="protein sequence ID" value="EOY31659.1"/>
    <property type="molecule type" value="Genomic_DNA"/>
</dbReference>
<keyword evidence="2" id="KW-1185">Reference proteome</keyword>
<name>A0A061GX63_THECC</name>
<reference evidence="1 2" key="1">
    <citation type="journal article" date="2013" name="Genome Biol.">
        <title>The genome sequence of the most widely cultivated cacao type and its use to identify candidate genes regulating pod color.</title>
        <authorList>
            <person name="Motamayor J.C."/>
            <person name="Mockaitis K."/>
            <person name="Schmutz J."/>
            <person name="Haiminen N."/>
            <person name="Iii D.L."/>
            <person name="Cornejo O."/>
            <person name="Findley S.D."/>
            <person name="Zheng P."/>
            <person name="Utro F."/>
            <person name="Royaert S."/>
            <person name="Saski C."/>
            <person name="Jenkins J."/>
            <person name="Podicheti R."/>
            <person name="Zhao M."/>
            <person name="Scheffler B.E."/>
            <person name="Stack J.C."/>
            <person name="Feltus F.A."/>
            <person name="Mustiga G.M."/>
            <person name="Amores F."/>
            <person name="Phillips W."/>
            <person name="Marelli J.P."/>
            <person name="May G.D."/>
            <person name="Shapiro H."/>
            <person name="Ma J."/>
            <person name="Bustamante C.D."/>
            <person name="Schnell R.J."/>
            <person name="Main D."/>
            <person name="Gilbert D."/>
            <person name="Parida L."/>
            <person name="Kuhn D.N."/>
        </authorList>
    </citation>
    <scope>NUCLEOTIDE SEQUENCE [LARGE SCALE GENOMIC DNA]</scope>
    <source>
        <strain evidence="2">cv. Matina 1-6</strain>
    </source>
</reference>
<dbReference type="Proteomes" id="UP000026915">
    <property type="component" value="Chromosome 9"/>
</dbReference>
<evidence type="ECO:0000313" key="2">
    <source>
        <dbReference type="Proteomes" id="UP000026915"/>
    </source>
</evidence>
<proteinExistence type="predicted"/>
<dbReference type="HOGENOM" id="CLU_175893_0_0_1"/>
<dbReference type="InParanoid" id="A0A061GX63"/>
<organism evidence="1 2">
    <name type="scientific">Theobroma cacao</name>
    <name type="common">Cacao</name>
    <name type="synonym">Cocoa</name>
    <dbReference type="NCBI Taxonomy" id="3641"/>
    <lineage>
        <taxon>Eukaryota</taxon>
        <taxon>Viridiplantae</taxon>
        <taxon>Streptophyta</taxon>
        <taxon>Embryophyta</taxon>
        <taxon>Tracheophyta</taxon>
        <taxon>Spermatophyta</taxon>
        <taxon>Magnoliopsida</taxon>
        <taxon>eudicotyledons</taxon>
        <taxon>Gunneridae</taxon>
        <taxon>Pentapetalae</taxon>
        <taxon>rosids</taxon>
        <taxon>malvids</taxon>
        <taxon>Malvales</taxon>
        <taxon>Malvaceae</taxon>
        <taxon>Byttnerioideae</taxon>
        <taxon>Theobroma</taxon>
    </lineage>
</organism>
<dbReference type="AlphaFoldDB" id="A0A061GX63"/>
<gene>
    <name evidence="1" type="ORF">TCM_038637</name>
</gene>
<accession>A0A061GX63</accession>